<organism evidence="2 3">
    <name type="scientific">Pleurodeles waltl</name>
    <name type="common">Iberian ribbed newt</name>
    <dbReference type="NCBI Taxonomy" id="8319"/>
    <lineage>
        <taxon>Eukaryota</taxon>
        <taxon>Metazoa</taxon>
        <taxon>Chordata</taxon>
        <taxon>Craniata</taxon>
        <taxon>Vertebrata</taxon>
        <taxon>Euteleostomi</taxon>
        <taxon>Amphibia</taxon>
        <taxon>Batrachia</taxon>
        <taxon>Caudata</taxon>
        <taxon>Salamandroidea</taxon>
        <taxon>Salamandridae</taxon>
        <taxon>Pleurodelinae</taxon>
        <taxon>Pleurodeles</taxon>
    </lineage>
</organism>
<evidence type="ECO:0000313" key="2">
    <source>
        <dbReference type="EMBL" id="KAJ1184183.1"/>
    </source>
</evidence>
<feature type="region of interest" description="Disordered" evidence="1">
    <location>
        <begin position="1"/>
        <end position="30"/>
    </location>
</feature>
<evidence type="ECO:0000256" key="1">
    <source>
        <dbReference type="SAM" id="MobiDB-lite"/>
    </source>
</evidence>
<name>A0AAV7U604_PLEWA</name>
<comment type="caution">
    <text evidence="2">The sequence shown here is derived from an EMBL/GenBank/DDBJ whole genome shotgun (WGS) entry which is preliminary data.</text>
</comment>
<dbReference type="Proteomes" id="UP001066276">
    <property type="component" value="Chromosome 3_1"/>
</dbReference>
<feature type="region of interest" description="Disordered" evidence="1">
    <location>
        <begin position="48"/>
        <end position="71"/>
    </location>
</feature>
<proteinExistence type="predicted"/>
<dbReference type="EMBL" id="JANPWB010000005">
    <property type="protein sequence ID" value="KAJ1184183.1"/>
    <property type="molecule type" value="Genomic_DNA"/>
</dbReference>
<reference evidence="2" key="1">
    <citation type="journal article" date="2022" name="bioRxiv">
        <title>Sequencing and chromosome-scale assembly of the giantPleurodeles waltlgenome.</title>
        <authorList>
            <person name="Brown T."/>
            <person name="Elewa A."/>
            <person name="Iarovenko S."/>
            <person name="Subramanian E."/>
            <person name="Araus A.J."/>
            <person name="Petzold A."/>
            <person name="Susuki M."/>
            <person name="Suzuki K.-i.T."/>
            <person name="Hayashi T."/>
            <person name="Toyoda A."/>
            <person name="Oliveira C."/>
            <person name="Osipova E."/>
            <person name="Leigh N.D."/>
            <person name="Simon A."/>
            <person name="Yun M.H."/>
        </authorList>
    </citation>
    <scope>NUCLEOTIDE SEQUENCE</scope>
    <source>
        <strain evidence="2">20211129_DDA</strain>
        <tissue evidence="2">Liver</tissue>
    </source>
</reference>
<evidence type="ECO:0000313" key="3">
    <source>
        <dbReference type="Proteomes" id="UP001066276"/>
    </source>
</evidence>
<keyword evidence="3" id="KW-1185">Reference proteome</keyword>
<accession>A0AAV7U604</accession>
<protein>
    <submittedName>
        <fullName evidence="2">Uncharacterized protein</fullName>
    </submittedName>
</protein>
<dbReference type="AlphaFoldDB" id="A0AAV7U604"/>
<gene>
    <name evidence="2" type="ORF">NDU88_000993</name>
</gene>
<sequence length="236" mass="24717">MADAAYPAPSGGPETSDARPGTEPASAGLDLRPVVLSRAAVQMRRMALGARRRGPATGADPGRVPQSIGAPSGAKKRLCTWWARELTADSSERCVEELGRVREDLWPEALGRAAVQARGGGTRQQERAWGGIPKAAVPHRGQRKDCEGGGRMVRGAGLQWRALRCCSGGQPRVSRSLYSRPVFALEHCLGPLGAGIGASGPGSWQKKTGAEAAGGWAARAAARAVLVWTRRQAGLA</sequence>